<dbReference type="Proteomes" id="UP000799770">
    <property type="component" value="Unassembled WGS sequence"/>
</dbReference>
<keyword evidence="2" id="KW-0812">Transmembrane</keyword>
<feature type="coiled-coil region" evidence="1">
    <location>
        <begin position="377"/>
        <end position="404"/>
    </location>
</feature>
<organism evidence="3 4">
    <name type="scientific">Lophiotrema nucula</name>
    <dbReference type="NCBI Taxonomy" id="690887"/>
    <lineage>
        <taxon>Eukaryota</taxon>
        <taxon>Fungi</taxon>
        <taxon>Dikarya</taxon>
        <taxon>Ascomycota</taxon>
        <taxon>Pezizomycotina</taxon>
        <taxon>Dothideomycetes</taxon>
        <taxon>Pleosporomycetidae</taxon>
        <taxon>Pleosporales</taxon>
        <taxon>Lophiotremataceae</taxon>
        <taxon>Lophiotrema</taxon>
    </lineage>
</organism>
<feature type="transmembrane region" description="Helical" evidence="2">
    <location>
        <begin position="424"/>
        <end position="445"/>
    </location>
</feature>
<evidence type="ECO:0000313" key="3">
    <source>
        <dbReference type="EMBL" id="KAF2109972.1"/>
    </source>
</evidence>
<sequence length="447" mass="51748">MSDSNETQAAEPTSFKLLHANVHGCEDYQRKTLLTAANSKCYRHHVIMFQEAWRRTKTTKFPGYRLAHSNDIEASDTYVSFAIYVRNDIPIKSYRPARIFCTCSGATRAFHEKNIGTICYDLKDGRELYVTCFYNQKARAELACLISTLRLGGPNALHIFGGDSNLHGRWGGPDIQYDSAGVALYDAFVEEGLQLLNTEGQYTWHGVRGDEGVESFTGIDITFASAELCCPLFPFWDIVRDAELADTRMDHFAIQVIFDGLLDEPKPQRHYALDEVDPKEFGTRVEDRLRGLPRSFQSNAQLDWFAEQFMARMSDVVEEHVPLVESKPRRSKFTVKDTPQMQELKRARNRLSRDWHTRVKIASRAFQASNDRSTRRKEAIFANAKRVKAELRQHEERIQQLHRIEFTKLWRGSFFETEDTVRRLTRFVIITTYMYFLFSSIKSLLFN</sequence>
<keyword evidence="4" id="KW-1185">Reference proteome</keyword>
<dbReference type="SUPFAM" id="SSF56219">
    <property type="entry name" value="DNase I-like"/>
    <property type="match status" value="1"/>
</dbReference>
<evidence type="ECO:0000313" key="4">
    <source>
        <dbReference type="Proteomes" id="UP000799770"/>
    </source>
</evidence>
<dbReference type="Gene3D" id="3.60.10.10">
    <property type="entry name" value="Endonuclease/exonuclease/phosphatase"/>
    <property type="match status" value="1"/>
</dbReference>
<evidence type="ECO:0000256" key="2">
    <source>
        <dbReference type="SAM" id="Phobius"/>
    </source>
</evidence>
<gene>
    <name evidence="3" type="ORF">BDV96DRAFT_229932</name>
</gene>
<keyword evidence="2" id="KW-1133">Transmembrane helix</keyword>
<reference evidence="3" key="1">
    <citation type="journal article" date="2020" name="Stud. Mycol.">
        <title>101 Dothideomycetes genomes: a test case for predicting lifestyles and emergence of pathogens.</title>
        <authorList>
            <person name="Haridas S."/>
            <person name="Albert R."/>
            <person name="Binder M."/>
            <person name="Bloem J."/>
            <person name="Labutti K."/>
            <person name="Salamov A."/>
            <person name="Andreopoulos B."/>
            <person name="Baker S."/>
            <person name="Barry K."/>
            <person name="Bills G."/>
            <person name="Bluhm B."/>
            <person name="Cannon C."/>
            <person name="Castanera R."/>
            <person name="Culley D."/>
            <person name="Daum C."/>
            <person name="Ezra D."/>
            <person name="Gonzalez J."/>
            <person name="Henrissat B."/>
            <person name="Kuo A."/>
            <person name="Liang C."/>
            <person name="Lipzen A."/>
            <person name="Lutzoni F."/>
            <person name="Magnuson J."/>
            <person name="Mondo S."/>
            <person name="Nolan M."/>
            <person name="Ohm R."/>
            <person name="Pangilinan J."/>
            <person name="Park H.-J."/>
            <person name="Ramirez L."/>
            <person name="Alfaro M."/>
            <person name="Sun H."/>
            <person name="Tritt A."/>
            <person name="Yoshinaga Y."/>
            <person name="Zwiers L.-H."/>
            <person name="Turgeon B."/>
            <person name="Goodwin S."/>
            <person name="Spatafora J."/>
            <person name="Crous P."/>
            <person name="Grigoriev I."/>
        </authorList>
    </citation>
    <scope>NUCLEOTIDE SEQUENCE</scope>
    <source>
        <strain evidence="3">CBS 627.86</strain>
    </source>
</reference>
<dbReference type="EMBL" id="ML977340">
    <property type="protein sequence ID" value="KAF2109972.1"/>
    <property type="molecule type" value="Genomic_DNA"/>
</dbReference>
<accession>A0A6A5YS66</accession>
<evidence type="ECO:0000256" key="1">
    <source>
        <dbReference type="SAM" id="Coils"/>
    </source>
</evidence>
<protein>
    <recommendedName>
        <fullName evidence="5">Endonuclease/exonuclease/phosphatase</fullName>
    </recommendedName>
</protein>
<name>A0A6A5YS66_9PLEO</name>
<proteinExistence type="predicted"/>
<dbReference type="InterPro" id="IPR036691">
    <property type="entry name" value="Endo/exonu/phosph_ase_sf"/>
</dbReference>
<dbReference type="AlphaFoldDB" id="A0A6A5YS66"/>
<keyword evidence="2" id="KW-0472">Membrane</keyword>
<evidence type="ECO:0008006" key="5">
    <source>
        <dbReference type="Google" id="ProtNLM"/>
    </source>
</evidence>
<keyword evidence="1" id="KW-0175">Coiled coil</keyword>